<dbReference type="OrthoDB" id="8959729at2759"/>
<comment type="caution">
    <text evidence="1">The sequence shown here is derived from an EMBL/GenBank/DDBJ whole genome shotgun (WGS) entry which is preliminary data.</text>
</comment>
<dbReference type="EMBL" id="CAJRST010004446">
    <property type="protein sequence ID" value="CAG5871568.1"/>
    <property type="molecule type" value="Genomic_DNA"/>
</dbReference>
<sequence>MARTKYHYYEFGNKTSKLLAWQIKKEDNEKFIQSIKTDDAIIPLLSSKKQLSTMTSNPLILTTYNAWLQLHTLLNIKIQLSGNTPRKDNPSIPQPIAHGILQTWVRKGIRSVGNLYINNVFASFDQLSEFYDLHRHNYFKYLQIRHWIKSQTVEVFPNKPEETLLESCLLDPKRTTTKGLISCVYKIVLDSSPAYDKYSKKSKWELDLNCNYDDNSWNRLLNSSQTILTSTKHRQIQFNILHRIYYTPYRLNKLNASITDKCQRCRISVGDLLHMLWNCARLQTYWNNVIQVTSSVCGLSLEPDPKIWILGDVMSLKLNSCKKYFVLLASSAAKKCILKNWKSMEPPNQKHWINELLSYCTPEKILHSVRGTLTKYDRIWTPFLDTLTTLDLRD</sequence>
<evidence type="ECO:0000313" key="2">
    <source>
        <dbReference type="Proteomes" id="UP000677803"/>
    </source>
</evidence>
<dbReference type="AlphaFoldDB" id="A0A8S4AMK7"/>
<accession>A0A8S4AMK7</accession>
<protein>
    <submittedName>
        <fullName evidence="1">(Atlantic silverside) hypothetical protein</fullName>
    </submittedName>
</protein>
<evidence type="ECO:0000313" key="1">
    <source>
        <dbReference type="EMBL" id="CAG5871568.1"/>
    </source>
</evidence>
<organism evidence="1 2">
    <name type="scientific">Menidia menidia</name>
    <name type="common">Atlantic silverside</name>
    <dbReference type="NCBI Taxonomy" id="238744"/>
    <lineage>
        <taxon>Eukaryota</taxon>
        <taxon>Metazoa</taxon>
        <taxon>Chordata</taxon>
        <taxon>Craniata</taxon>
        <taxon>Vertebrata</taxon>
        <taxon>Euteleostomi</taxon>
        <taxon>Actinopterygii</taxon>
        <taxon>Neopterygii</taxon>
        <taxon>Teleostei</taxon>
        <taxon>Neoteleostei</taxon>
        <taxon>Acanthomorphata</taxon>
        <taxon>Ovalentaria</taxon>
        <taxon>Atherinomorphae</taxon>
        <taxon>Atheriniformes</taxon>
        <taxon>Atherinopsidae</taxon>
        <taxon>Menidiinae</taxon>
        <taxon>Menidia</taxon>
    </lineage>
</organism>
<name>A0A8S4AMK7_9TELE</name>
<reference evidence="1" key="1">
    <citation type="submission" date="2021-05" db="EMBL/GenBank/DDBJ databases">
        <authorList>
            <person name="Tigano A."/>
        </authorList>
    </citation>
    <scope>NUCLEOTIDE SEQUENCE</scope>
</reference>
<gene>
    <name evidence="1" type="ORF">MMEN_LOCUS4920</name>
</gene>
<dbReference type="Proteomes" id="UP000677803">
    <property type="component" value="Unassembled WGS sequence"/>
</dbReference>
<proteinExistence type="predicted"/>
<keyword evidence="2" id="KW-1185">Reference proteome</keyword>